<keyword evidence="6" id="KW-0238">DNA-binding</keyword>
<dbReference type="Pfam" id="PF18137">
    <property type="entry name" value="WHD_ORC"/>
    <property type="match status" value="1"/>
</dbReference>
<keyword evidence="11" id="KW-0812">Transmembrane</keyword>
<evidence type="ECO:0000256" key="9">
    <source>
        <dbReference type="ARBA" id="ARBA00045241"/>
    </source>
</evidence>
<evidence type="ECO:0000256" key="8">
    <source>
        <dbReference type="ARBA" id="ARBA00026084"/>
    </source>
</evidence>
<reference evidence="16 17" key="2">
    <citation type="journal article" date="2018" name="Elife">
        <title>Firefly genomes illuminate parallel origins of bioluminescence in beetles.</title>
        <authorList>
            <person name="Fallon T.R."/>
            <person name="Lower S.E."/>
            <person name="Chang C.H."/>
            <person name="Bessho-Uehara M."/>
            <person name="Martin G.J."/>
            <person name="Bewick A.J."/>
            <person name="Behringer M."/>
            <person name="Debat H.J."/>
            <person name="Wong I."/>
            <person name="Day J.C."/>
            <person name="Suvorov A."/>
            <person name="Silva C.J."/>
            <person name="Stanger-Hall K.F."/>
            <person name="Hall D.W."/>
            <person name="Schmitz R.J."/>
            <person name="Nelson D.R."/>
            <person name="Lewis S.M."/>
            <person name="Shigenobu S."/>
            <person name="Bybee S.M."/>
            <person name="Larracuente A.M."/>
            <person name="Oba Y."/>
            <person name="Weng J.K."/>
        </authorList>
    </citation>
    <scope>NUCLEOTIDE SEQUENCE [LARGE SCALE GENOMIC DNA]</scope>
    <source>
        <strain evidence="16">1611_PpyrPB1</strain>
        <tissue evidence="16">Whole body</tissue>
    </source>
</reference>
<reference evidence="16" key="3">
    <citation type="submission" date="2019-08" db="EMBL/GenBank/DDBJ databases">
        <authorList>
            <consortium name="Photinus pyralis genome working group"/>
            <person name="Fallon T.R."/>
            <person name="Sander Lower S.E."/>
            <person name="Weng J.-K."/>
        </authorList>
    </citation>
    <scope>NUCLEOTIDE SEQUENCE</scope>
    <source>
        <strain evidence="16">1611_PpyrPB1</strain>
        <tissue evidence="16">Whole body</tissue>
    </source>
</reference>
<evidence type="ECO:0000256" key="3">
    <source>
        <dbReference type="ARBA" id="ARBA00019085"/>
    </source>
</evidence>
<dbReference type="InterPro" id="IPR045663">
    <property type="entry name" value="ORC3_ins"/>
</dbReference>
<evidence type="ECO:0000256" key="7">
    <source>
        <dbReference type="ARBA" id="ARBA00023242"/>
    </source>
</evidence>
<dbReference type="CDD" id="cd20704">
    <property type="entry name" value="Orc3"/>
    <property type="match status" value="1"/>
</dbReference>
<dbReference type="GO" id="GO:0006270">
    <property type="term" value="P:DNA replication initiation"/>
    <property type="evidence" value="ECO:0007669"/>
    <property type="project" value="TreeGrafter"/>
</dbReference>
<keyword evidence="17" id="KW-1185">Reference proteome</keyword>
<protein>
    <recommendedName>
        <fullName evidence="3">Origin recognition complex subunit 3</fullName>
    </recommendedName>
</protein>
<name>A0A1Y1ML64_PHOPY</name>
<dbReference type="FunCoup" id="A0A1Y1ML64">
    <property type="interactions" value="2018"/>
</dbReference>
<evidence type="ECO:0000313" key="17">
    <source>
        <dbReference type="Proteomes" id="UP000327044"/>
    </source>
</evidence>
<proteinExistence type="inferred from homology"/>
<keyword evidence="5" id="KW-0235">DNA replication</keyword>
<dbReference type="GO" id="GO:0003688">
    <property type="term" value="F:DNA replication origin binding"/>
    <property type="evidence" value="ECO:0007669"/>
    <property type="project" value="TreeGrafter"/>
</dbReference>
<dbReference type="AlphaFoldDB" id="A0A1Y1ML64"/>
<evidence type="ECO:0000259" key="12">
    <source>
        <dbReference type="Pfam" id="PF07034"/>
    </source>
</evidence>
<feature type="domain" description="Origin recognition complex subunit 3 winged helix C-terminal" evidence="13">
    <location>
        <begin position="555"/>
        <end position="667"/>
    </location>
</feature>
<keyword evidence="11" id="KW-1133">Transmembrane helix</keyword>
<dbReference type="InterPro" id="IPR045667">
    <property type="entry name" value="ORC3_N"/>
</dbReference>
<dbReference type="GO" id="GO:0005656">
    <property type="term" value="C:nuclear pre-replicative complex"/>
    <property type="evidence" value="ECO:0007669"/>
    <property type="project" value="TreeGrafter"/>
</dbReference>
<dbReference type="EMBL" id="GEZM01028150">
    <property type="protein sequence ID" value="JAV86429.1"/>
    <property type="molecule type" value="Transcribed_RNA"/>
</dbReference>
<evidence type="ECO:0000313" key="16">
    <source>
        <dbReference type="EMBL" id="KAB0798033.1"/>
    </source>
</evidence>
<dbReference type="GO" id="GO:0031261">
    <property type="term" value="C:DNA replication preinitiation complex"/>
    <property type="evidence" value="ECO:0007669"/>
    <property type="project" value="TreeGrafter"/>
</dbReference>
<dbReference type="EMBL" id="VVIM01000006">
    <property type="protein sequence ID" value="KAB0798033.1"/>
    <property type="molecule type" value="Genomic_DNA"/>
</dbReference>
<feature type="domain" description="Origin recognition complex subunit 3 insertion" evidence="14">
    <location>
        <begin position="329"/>
        <end position="544"/>
    </location>
</feature>
<evidence type="ECO:0000256" key="4">
    <source>
        <dbReference type="ARBA" id="ARBA00022553"/>
    </source>
</evidence>
<dbReference type="InterPro" id="IPR020795">
    <property type="entry name" value="ORC3"/>
</dbReference>
<dbReference type="GO" id="GO:0005664">
    <property type="term" value="C:nuclear origin of replication recognition complex"/>
    <property type="evidence" value="ECO:0007669"/>
    <property type="project" value="InterPro"/>
</dbReference>
<accession>A0A1Y1ML64</accession>
<dbReference type="OrthoDB" id="10265211at2759"/>
<evidence type="ECO:0000256" key="10">
    <source>
        <dbReference type="SAM" id="Coils"/>
    </source>
</evidence>
<comment type="function">
    <text evidence="9">Component of the origin recognition complex (ORC) that binds origins of replication. DNA-binding is ATP-dependent. The specific DNA sequences that define origins of replication have not been identified yet. ORC is required to assemble the pre-replication complex necessary to initiate DNA replication. Binds histone H3 and H4 trimethylation marks H3K9me3, H3K27me3 and H4K20me3.</text>
</comment>
<feature type="coiled-coil region" evidence="10">
    <location>
        <begin position="446"/>
        <end position="473"/>
    </location>
</feature>
<dbReference type="InParanoid" id="A0A1Y1ML64"/>
<reference evidence="15" key="1">
    <citation type="journal article" date="2016" name="Sci. Rep.">
        <title>Molecular characterization of firefly nuptial gifts: a multi-omics approach sheds light on postcopulatory sexual selection.</title>
        <authorList>
            <person name="Al-Wathiqui N."/>
            <person name="Fallon T.R."/>
            <person name="South A."/>
            <person name="Weng J.K."/>
            <person name="Lewis S.M."/>
        </authorList>
    </citation>
    <scope>NUCLEOTIDE SEQUENCE</scope>
</reference>
<evidence type="ECO:0000256" key="11">
    <source>
        <dbReference type="SAM" id="Phobius"/>
    </source>
</evidence>
<comment type="similarity">
    <text evidence="2">Belongs to the ORC3 family.</text>
</comment>
<comment type="subcellular location">
    <subcellularLocation>
        <location evidence="1">Nucleus</location>
    </subcellularLocation>
</comment>
<evidence type="ECO:0000259" key="13">
    <source>
        <dbReference type="Pfam" id="PF18137"/>
    </source>
</evidence>
<organism evidence="15">
    <name type="scientific">Photinus pyralis</name>
    <name type="common">Common eastern firefly</name>
    <name type="synonym">Lampyris pyralis</name>
    <dbReference type="NCBI Taxonomy" id="7054"/>
    <lineage>
        <taxon>Eukaryota</taxon>
        <taxon>Metazoa</taxon>
        <taxon>Ecdysozoa</taxon>
        <taxon>Arthropoda</taxon>
        <taxon>Hexapoda</taxon>
        <taxon>Insecta</taxon>
        <taxon>Pterygota</taxon>
        <taxon>Neoptera</taxon>
        <taxon>Endopterygota</taxon>
        <taxon>Coleoptera</taxon>
        <taxon>Polyphaga</taxon>
        <taxon>Elateriformia</taxon>
        <taxon>Elateroidea</taxon>
        <taxon>Lampyridae</taxon>
        <taxon>Lampyrinae</taxon>
        <taxon>Photinus</taxon>
    </lineage>
</organism>
<dbReference type="Pfam" id="PF19675">
    <property type="entry name" value="ORC3_ins"/>
    <property type="match status" value="1"/>
</dbReference>
<gene>
    <name evidence="16" type="ORF">PPYR_09026</name>
</gene>
<dbReference type="PANTHER" id="PTHR12748">
    <property type="entry name" value="ORIGIN RECOGNITION COMPLEX SUBUNIT 3"/>
    <property type="match status" value="1"/>
</dbReference>
<dbReference type="InterPro" id="IPR040855">
    <property type="entry name" value="ORC_WH_C"/>
</dbReference>
<evidence type="ECO:0000256" key="6">
    <source>
        <dbReference type="ARBA" id="ARBA00023125"/>
    </source>
</evidence>
<dbReference type="PANTHER" id="PTHR12748:SF0">
    <property type="entry name" value="ORIGIN RECOGNITION COMPLEX SUBUNIT 3"/>
    <property type="match status" value="1"/>
</dbReference>
<keyword evidence="11" id="KW-0472">Membrane</keyword>
<dbReference type="Proteomes" id="UP000327044">
    <property type="component" value="Unassembled WGS sequence"/>
</dbReference>
<comment type="subunit">
    <text evidence="8">Component of ORC, a complex composed of at least 6 subunits: ORC1, ORC2, ORC3, ORC4, ORC5 and ORC6. ORC is regulated in a cell-cycle dependent manner. It is sequentially assembled at the exit from anaphase of mitosis and disassembled as cells enter S phase.</text>
</comment>
<feature type="transmembrane region" description="Helical" evidence="11">
    <location>
        <begin position="207"/>
        <end position="227"/>
    </location>
</feature>
<feature type="domain" description="Origin recognition complex subunit 3 N-terminal" evidence="12">
    <location>
        <begin position="20"/>
        <end position="317"/>
    </location>
</feature>
<evidence type="ECO:0000259" key="14">
    <source>
        <dbReference type="Pfam" id="PF19675"/>
    </source>
</evidence>
<evidence type="ECO:0000256" key="2">
    <source>
        <dbReference type="ARBA" id="ARBA00010977"/>
    </source>
</evidence>
<evidence type="ECO:0000256" key="1">
    <source>
        <dbReference type="ARBA" id="ARBA00004123"/>
    </source>
</evidence>
<evidence type="ECO:0000313" key="15">
    <source>
        <dbReference type="EMBL" id="JAV86429.1"/>
    </source>
</evidence>
<dbReference type="Pfam" id="PF07034">
    <property type="entry name" value="ORC3_N"/>
    <property type="match status" value="1"/>
</dbReference>
<sequence>MDTNLTISKGIFVYKTKNIADYKRKDGTDNVFADQLWYQSFKSVWTKVEQKIEILNDEMFTGLLKNLVDSVKSSFNEKVTEVPTKTLLTGINMPDHVALFSTLCKEIKKSVTPHIAVLHTEHCSTLKNLVESAVDQFVNKVHSYESDGDELKSKIRKTYCTFAFLQAWYESLHGSTNSKRKTRSVAQPLVIIIPDFENFNEKSLQDFILIISSYLNVLPIILIFGIATSVNAIHRSLPFHVSSKINIQVFNTQPSHLYLNRIIESVLLTEDCPFHIGGKVFQCFTDIFLYYDLSVQRFIKNFKYAMLEHYSAHSIMALCTFSHKVNRVVEQLSDDDLAAVKSLQSVRDHIEGSDNFEETLIQGVQHFYSYLSMFHLYLKCLHSLVHSLPNCPLGKQVRELYSTATSGEITQSEGYIEAFKLLGFHSKQELTEKVSGMCLILEDHDGDEIQDVLAQLQEHLVKLEDATTEVAEEPKLGGELMLSEKMNRLQLKQKLRELTRAPKQLSNYDKARAALIQYLQDVFDKYLRHPSSVPFYELFFFNNLSIRQVLLGSHRSAIHTALNNPSYYFHCDCCKLTDDGRISASMPDISILYKLHLEYGKLINLYDWLQAFVTIVDPYIDSGEEDAENRPVSPEVHARFIQGVADLEFLGFIKSYKRKTHVVRLTWGG</sequence>
<keyword evidence="7" id="KW-0539">Nucleus</keyword>
<keyword evidence="10" id="KW-0175">Coiled coil</keyword>
<evidence type="ECO:0000256" key="5">
    <source>
        <dbReference type="ARBA" id="ARBA00022705"/>
    </source>
</evidence>
<keyword evidence="4" id="KW-0597">Phosphoprotein</keyword>